<dbReference type="PANTHER" id="PTHR41523:SF8">
    <property type="entry name" value="ETHYLENE RESPONSE SENSOR PROTEIN"/>
    <property type="match status" value="1"/>
</dbReference>
<dbReference type="EC" id="2.7.13.3" evidence="2"/>
<dbReference type="SUPFAM" id="SSF55785">
    <property type="entry name" value="PYP-like sensor domain (PAS domain)"/>
    <property type="match status" value="1"/>
</dbReference>
<evidence type="ECO:0000256" key="6">
    <source>
        <dbReference type="ARBA" id="ARBA00022777"/>
    </source>
</evidence>
<dbReference type="PANTHER" id="PTHR41523">
    <property type="entry name" value="TWO-COMPONENT SYSTEM SENSOR PROTEIN"/>
    <property type="match status" value="1"/>
</dbReference>
<protein>
    <recommendedName>
        <fullName evidence="2">histidine kinase</fullName>
        <ecNumber evidence="2">2.7.13.3</ecNumber>
    </recommendedName>
</protein>
<dbReference type="InterPro" id="IPR038424">
    <property type="entry name" value="H_kinase_PdtaS_GAF_sf"/>
</dbReference>
<dbReference type="Proteomes" id="UP000027665">
    <property type="component" value="Unassembled WGS sequence"/>
</dbReference>
<dbReference type="GO" id="GO:0004673">
    <property type="term" value="F:protein histidine kinase activity"/>
    <property type="evidence" value="ECO:0007669"/>
    <property type="project" value="UniProtKB-EC"/>
</dbReference>
<dbReference type="eggNOG" id="COG3920">
    <property type="taxonomic scope" value="Bacteria"/>
</dbReference>
<evidence type="ECO:0000256" key="1">
    <source>
        <dbReference type="ARBA" id="ARBA00000085"/>
    </source>
</evidence>
<dbReference type="Pfam" id="PF07568">
    <property type="entry name" value="HisKA_2"/>
    <property type="match status" value="1"/>
</dbReference>
<feature type="domain" description="Histidine kinase" evidence="8">
    <location>
        <begin position="277"/>
        <end position="472"/>
    </location>
</feature>
<evidence type="ECO:0000256" key="7">
    <source>
        <dbReference type="ARBA" id="ARBA00022840"/>
    </source>
</evidence>
<dbReference type="InterPro" id="IPR003594">
    <property type="entry name" value="HATPase_dom"/>
</dbReference>
<proteinExistence type="predicted"/>
<keyword evidence="4" id="KW-0808">Transferase</keyword>
<keyword evidence="6 9" id="KW-0418">Kinase</keyword>
<reference evidence="9 10" key="1">
    <citation type="submission" date="2014-04" db="EMBL/GenBank/DDBJ databases">
        <title>Draft Genome Sequence of Synergistes jonesii.</title>
        <authorList>
            <person name="Coil D.A."/>
            <person name="Eisen J.A."/>
            <person name="Holland-Moritz H.E."/>
        </authorList>
    </citation>
    <scope>NUCLEOTIDE SEQUENCE [LARGE SCALE GENOMIC DNA]</scope>
    <source>
        <strain evidence="9 10">78-1</strain>
    </source>
</reference>
<dbReference type="Gene3D" id="3.30.565.10">
    <property type="entry name" value="Histidine kinase-like ATPase, C-terminal domain"/>
    <property type="match status" value="1"/>
</dbReference>
<evidence type="ECO:0000256" key="4">
    <source>
        <dbReference type="ARBA" id="ARBA00022679"/>
    </source>
</evidence>
<keyword evidence="3" id="KW-0597">Phosphoprotein</keyword>
<sequence length="477" mass="53466">MVKDLCQQYTDLTDEDIATIEGMSAILKPLANLEDADIFIDCPLWSEDAIVVAEAKPDYVPSSYKKSVVGLLAKKHNEPAVARTFRLGVATKQMKAITQENTHVIQTVEPIRNGAGRVIGVLIREKRADEERVQSERIHFSQQSYKRIAKAIAHMTADDSSWLAECIDEALIIVDRDGYVSYCNSLARELYKRLGYVYDILGQSYQNILQIYFPEPRGVDDVAGFSEVEVELAHSFLAIRRIDLDSKGMGFALIIRDITDKKEREKELILKSVAIQEMHHRVKNNLQTIASLLRLQCRRARDMETQKVLQESMSRILSIAVTHELLSQVGIDSVNIREVILNIKNNTLRYFSNIYTDNVVEVQVEGDDFQVDADTSTSIALVVNELLQNSLEHAFLGKRQKGIVRISITHGSLYSSITVEDNGRGFNMKKAPGNTLGLSIVNALVKDKLDGSFSIVSTSRGTCATFEFKNFSIEGNS</sequence>
<organism evidence="9 10">
    <name type="scientific">Synergistes jonesii</name>
    <dbReference type="NCBI Taxonomy" id="2754"/>
    <lineage>
        <taxon>Bacteria</taxon>
        <taxon>Thermotogati</taxon>
        <taxon>Synergistota</taxon>
        <taxon>Synergistia</taxon>
        <taxon>Synergistales</taxon>
        <taxon>Synergistaceae</taxon>
        <taxon>Synergistes</taxon>
    </lineage>
</organism>
<dbReference type="SMART" id="SM00387">
    <property type="entry name" value="HATPase_c"/>
    <property type="match status" value="1"/>
</dbReference>
<comment type="catalytic activity">
    <reaction evidence="1">
        <text>ATP + protein L-histidine = ADP + protein N-phospho-L-histidine.</text>
        <dbReference type="EC" id="2.7.13.3"/>
    </reaction>
</comment>
<accession>A0A073J4V8</accession>
<evidence type="ECO:0000256" key="2">
    <source>
        <dbReference type="ARBA" id="ARBA00012438"/>
    </source>
</evidence>
<dbReference type="STRING" id="2754.EH55_00820"/>
<dbReference type="EMBL" id="JMKI01000016">
    <property type="protein sequence ID" value="KEJ92752.1"/>
    <property type="molecule type" value="Genomic_DNA"/>
</dbReference>
<dbReference type="Pfam" id="PF02518">
    <property type="entry name" value="HATPase_c"/>
    <property type="match status" value="1"/>
</dbReference>
<comment type="caution">
    <text evidence="9">The sequence shown here is derived from an EMBL/GenBank/DDBJ whole genome shotgun (WGS) entry which is preliminary data.</text>
</comment>
<dbReference type="Gene3D" id="3.30.450.20">
    <property type="entry name" value="PAS domain"/>
    <property type="match status" value="1"/>
</dbReference>
<evidence type="ECO:0000256" key="5">
    <source>
        <dbReference type="ARBA" id="ARBA00022741"/>
    </source>
</evidence>
<evidence type="ECO:0000259" key="8">
    <source>
        <dbReference type="PROSITE" id="PS50109"/>
    </source>
</evidence>
<dbReference type="InterPro" id="IPR036890">
    <property type="entry name" value="HATPase_C_sf"/>
</dbReference>
<dbReference type="PROSITE" id="PS50109">
    <property type="entry name" value="HIS_KIN"/>
    <property type="match status" value="1"/>
</dbReference>
<dbReference type="AlphaFoldDB" id="A0A073J4V8"/>
<gene>
    <name evidence="9" type="ORF">EH55_00820</name>
</gene>
<dbReference type="Pfam" id="PF12282">
    <property type="entry name" value="GAF_PdtaS"/>
    <property type="match status" value="1"/>
</dbReference>
<dbReference type="SUPFAM" id="SSF55874">
    <property type="entry name" value="ATPase domain of HSP90 chaperone/DNA topoisomerase II/histidine kinase"/>
    <property type="match status" value="1"/>
</dbReference>
<keyword evidence="7" id="KW-0067">ATP-binding</keyword>
<dbReference type="InterPro" id="IPR005467">
    <property type="entry name" value="His_kinase_dom"/>
</dbReference>
<keyword evidence="10" id="KW-1185">Reference proteome</keyword>
<name>A0A073J4V8_9BACT</name>
<dbReference type="InterPro" id="IPR022066">
    <property type="entry name" value="PdtaS_GAF"/>
</dbReference>
<dbReference type="InterPro" id="IPR035965">
    <property type="entry name" value="PAS-like_dom_sf"/>
</dbReference>
<dbReference type="InterPro" id="IPR011495">
    <property type="entry name" value="Sig_transdc_His_kin_sub2_dim/P"/>
</dbReference>
<dbReference type="GO" id="GO:0005524">
    <property type="term" value="F:ATP binding"/>
    <property type="evidence" value="ECO:0007669"/>
    <property type="project" value="UniProtKB-KW"/>
</dbReference>
<evidence type="ECO:0000313" key="10">
    <source>
        <dbReference type="Proteomes" id="UP000027665"/>
    </source>
</evidence>
<keyword evidence="5" id="KW-0547">Nucleotide-binding</keyword>
<evidence type="ECO:0000313" key="9">
    <source>
        <dbReference type="EMBL" id="KEJ92752.1"/>
    </source>
</evidence>
<dbReference type="Gene3D" id="3.30.450.280">
    <property type="entry name" value="GAF domain"/>
    <property type="match status" value="1"/>
</dbReference>
<evidence type="ECO:0000256" key="3">
    <source>
        <dbReference type="ARBA" id="ARBA00022553"/>
    </source>
</evidence>